<evidence type="ECO:0000256" key="1">
    <source>
        <dbReference type="SAM" id="MobiDB-lite"/>
    </source>
</evidence>
<dbReference type="EMBL" id="JAHIBW010000005">
    <property type="protein sequence ID" value="KAG7311098.1"/>
    <property type="molecule type" value="Genomic_DNA"/>
</dbReference>
<keyword evidence="3" id="KW-1185">Reference proteome</keyword>
<sequence>MSIKQSLTSRHITRTNPRERCSAGLRVSYLCKRSFEDSEHILAAMTSPAATASQGLPTPAPPRRPAIPCFTGKDV</sequence>
<gene>
    <name evidence="2" type="ORF">JYU34_003964</name>
</gene>
<name>A0ABQ7R1B5_PLUXY</name>
<dbReference type="Proteomes" id="UP000823941">
    <property type="component" value="Chromosome 5"/>
</dbReference>
<evidence type="ECO:0000313" key="3">
    <source>
        <dbReference type="Proteomes" id="UP000823941"/>
    </source>
</evidence>
<reference evidence="2 3" key="1">
    <citation type="submission" date="2021-06" db="EMBL/GenBank/DDBJ databases">
        <title>A haploid diamondback moth (Plutella xylostella L.) genome assembly resolves 31 chromosomes and identifies a diamide resistance mutation.</title>
        <authorList>
            <person name="Ward C.M."/>
            <person name="Perry K.D."/>
            <person name="Baker G."/>
            <person name="Powis K."/>
            <person name="Heckel D.G."/>
            <person name="Baxter S.W."/>
        </authorList>
    </citation>
    <scope>NUCLEOTIDE SEQUENCE [LARGE SCALE GENOMIC DNA]</scope>
    <source>
        <strain evidence="2 3">LV</strain>
        <tissue evidence="2">Single pupa</tissue>
    </source>
</reference>
<feature type="region of interest" description="Disordered" evidence="1">
    <location>
        <begin position="49"/>
        <end position="75"/>
    </location>
</feature>
<accession>A0ABQ7R1B5</accession>
<organism evidence="2 3">
    <name type="scientific">Plutella xylostella</name>
    <name type="common">Diamondback moth</name>
    <name type="synonym">Plutella maculipennis</name>
    <dbReference type="NCBI Taxonomy" id="51655"/>
    <lineage>
        <taxon>Eukaryota</taxon>
        <taxon>Metazoa</taxon>
        <taxon>Ecdysozoa</taxon>
        <taxon>Arthropoda</taxon>
        <taxon>Hexapoda</taxon>
        <taxon>Insecta</taxon>
        <taxon>Pterygota</taxon>
        <taxon>Neoptera</taxon>
        <taxon>Endopterygota</taxon>
        <taxon>Lepidoptera</taxon>
        <taxon>Glossata</taxon>
        <taxon>Ditrysia</taxon>
        <taxon>Yponomeutoidea</taxon>
        <taxon>Plutellidae</taxon>
        <taxon>Plutella</taxon>
    </lineage>
</organism>
<evidence type="ECO:0000313" key="2">
    <source>
        <dbReference type="EMBL" id="KAG7311098.1"/>
    </source>
</evidence>
<proteinExistence type="predicted"/>
<protein>
    <submittedName>
        <fullName evidence="2">Uncharacterized protein</fullName>
    </submittedName>
</protein>
<comment type="caution">
    <text evidence="2">The sequence shown here is derived from an EMBL/GenBank/DDBJ whole genome shotgun (WGS) entry which is preliminary data.</text>
</comment>